<evidence type="ECO:0000313" key="8">
    <source>
        <dbReference type="Proteomes" id="UP000050525"/>
    </source>
</evidence>
<dbReference type="STRING" id="8496.A0A151NB40"/>
<dbReference type="AlphaFoldDB" id="A0A151NB40"/>
<evidence type="ECO:0000256" key="3">
    <source>
        <dbReference type="ARBA" id="ARBA00023157"/>
    </source>
</evidence>
<feature type="active site" evidence="4">
    <location>
        <position position="379"/>
    </location>
</feature>
<feature type="domain" description="Alpha/beta hydrolase fold-3" evidence="6">
    <location>
        <begin position="143"/>
        <end position="302"/>
    </location>
</feature>
<dbReference type="GO" id="GO:0016020">
    <property type="term" value="C:membrane"/>
    <property type="evidence" value="ECO:0007669"/>
    <property type="project" value="InterPro"/>
</dbReference>
<dbReference type="PIRSF" id="PIRSF037251">
    <property type="entry name" value="Arylacetamide_deacetylase"/>
    <property type="match status" value="1"/>
</dbReference>
<sequence length="439" mass="49541">MPQATQTISDYKWTSLWIAYLICRGACGGDLKGSVQDGRHQELSKKTAVLVAYYVYTPLPENTEERWKLMLISAGFRSVGHMAGLAERLGLMHYMEVLMMITSYEYVPATSDENVTVTDTEFENVPVRLYVPRKQSSELKRAVIYIHGGGWCVGGSAMEPYDLLSRWTSNKLNAVVISVEYRLAPKYHFPAQFEDVYKVLKFVLQNNILAQYGVDPSRISVAGDSSGGNLAAAVAQELLDDPEVKIKLKTQALLYPALQTLDLNLPSYQDNEDKPILPKSLMVRFWSEYFTNDTSLNEAMASNRHVPEESSHLFAFVNWSNWLPEKFKKDHTYKGPIYGSSKFGEKYPGFLDPRAAPLLADNVKLHGLPLTYVLTCQHDVLRDDGIMYVSRLREAGIQVTHDHIEDAFHGALMFITSPTDLAVGHRLANKYIAWLDENL</sequence>
<keyword evidence="8" id="KW-1185">Reference proteome</keyword>
<proteinExistence type="inferred from homology"/>
<organism evidence="7 8">
    <name type="scientific">Alligator mississippiensis</name>
    <name type="common">American alligator</name>
    <dbReference type="NCBI Taxonomy" id="8496"/>
    <lineage>
        <taxon>Eukaryota</taxon>
        <taxon>Metazoa</taxon>
        <taxon>Chordata</taxon>
        <taxon>Craniata</taxon>
        <taxon>Vertebrata</taxon>
        <taxon>Euteleostomi</taxon>
        <taxon>Archelosauria</taxon>
        <taxon>Archosauria</taxon>
        <taxon>Crocodylia</taxon>
        <taxon>Alligatoridae</taxon>
        <taxon>Alligatorinae</taxon>
        <taxon>Alligator</taxon>
    </lineage>
</organism>
<dbReference type="SUPFAM" id="SSF53474">
    <property type="entry name" value="alpha/beta-Hydrolases"/>
    <property type="match status" value="1"/>
</dbReference>
<dbReference type="GO" id="GO:0052689">
    <property type="term" value="F:carboxylic ester hydrolase activity"/>
    <property type="evidence" value="ECO:0007669"/>
    <property type="project" value="InterPro"/>
</dbReference>
<dbReference type="InterPro" id="IPR029058">
    <property type="entry name" value="AB_hydrolase_fold"/>
</dbReference>
<dbReference type="PANTHER" id="PTHR48081:SF28">
    <property type="entry name" value="ALPHA_BETA HYDROLASE FOLD-3 DOMAIN-CONTAINING PROTEIN"/>
    <property type="match status" value="1"/>
</dbReference>
<dbReference type="PANTHER" id="PTHR48081">
    <property type="entry name" value="AB HYDROLASE SUPERFAMILY PROTEIN C4A8.06C"/>
    <property type="match status" value="1"/>
</dbReference>
<dbReference type="EMBL" id="AKHW03003627">
    <property type="protein sequence ID" value="KYO33977.1"/>
    <property type="molecule type" value="Genomic_DNA"/>
</dbReference>
<dbReference type="PROSITE" id="PS01174">
    <property type="entry name" value="LIPASE_GDXG_SER"/>
    <property type="match status" value="1"/>
</dbReference>
<dbReference type="eggNOG" id="KOG1515">
    <property type="taxonomic scope" value="Eukaryota"/>
</dbReference>
<evidence type="ECO:0000256" key="5">
    <source>
        <dbReference type="PROSITE-ProRule" id="PRU10038"/>
    </source>
</evidence>
<evidence type="ECO:0000256" key="1">
    <source>
        <dbReference type="ARBA" id="ARBA00010515"/>
    </source>
</evidence>
<dbReference type="InterPro" id="IPR017157">
    <property type="entry name" value="Arylacetamide_deacetylase"/>
</dbReference>
<protein>
    <submittedName>
        <fullName evidence="7">Arylacetamide deacetylase</fullName>
    </submittedName>
</protein>
<dbReference type="Gene3D" id="3.40.50.1820">
    <property type="entry name" value="alpha/beta hydrolase"/>
    <property type="match status" value="1"/>
</dbReference>
<accession>A0A151NB40</accession>
<feature type="active site" evidence="4 5">
    <location>
        <position position="225"/>
    </location>
</feature>
<evidence type="ECO:0000256" key="2">
    <source>
        <dbReference type="ARBA" id="ARBA00022801"/>
    </source>
</evidence>
<comment type="caution">
    <text evidence="7">The sequence shown here is derived from an EMBL/GenBank/DDBJ whole genome shotgun (WGS) entry which is preliminary data.</text>
</comment>
<dbReference type="Proteomes" id="UP000050525">
    <property type="component" value="Unassembled WGS sequence"/>
</dbReference>
<dbReference type="InterPro" id="IPR050300">
    <property type="entry name" value="GDXG_lipolytic_enzyme"/>
</dbReference>
<dbReference type="InterPro" id="IPR033140">
    <property type="entry name" value="Lipase_GDXG_put_SER_AS"/>
</dbReference>
<feature type="active site" evidence="4">
    <location>
        <position position="409"/>
    </location>
</feature>
<evidence type="ECO:0000256" key="4">
    <source>
        <dbReference type="PIRSR" id="PIRSR037251-1"/>
    </source>
</evidence>
<name>A0A151NB40_ALLMI</name>
<comment type="similarity">
    <text evidence="1">Belongs to the 'GDXG' lipolytic enzyme family.</text>
</comment>
<dbReference type="InterPro" id="IPR013094">
    <property type="entry name" value="AB_hydrolase_3"/>
</dbReference>
<dbReference type="Pfam" id="PF07859">
    <property type="entry name" value="Abhydrolase_3"/>
    <property type="match status" value="2"/>
</dbReference>
<evidence type="ECO:0000259" key="6">
    <source>
        <dbReference type="Pfam" id="PF07859"/>
    </source>
</evidence>
<gene>
    <name evidence="7" type="primary">AADAC</name>
    <name evidence="7" type="ORF">Y1Q_0024578</name>
</gene>
<keyword evidence="3" id="KW-1015">Disulfide bond</keyword>
<reference evidence="7 8" key="1">
    <citation type="journal article" date="2012" name="Genome Biol.">
        <title>Sequencing three crocodilian genomes to illuminate the evolution of archosaurs and amniotes.</title>
        <authorList>
            <person name="St John J.A."/>
            <person name="Braun E.L."/>
            <person name="Isberg S.R."/>
            <person name="Miles L.G."/>
            <person name="Chong A.Y."/>
            <person name="Gongora J."/>
            <person name="Dalzell P."/>
            <person name="Moran C."/>
            <person name="Bed'hom B."/>
            <person name="Abzhanov A."/>
            <person name="Burgess S.C."/>
            <person name="Cooksey A.M."/>
            <person name="Castoe T.A."/>
            <person name="Crawford N.G."/>
            <person name="Densmore L.D."/>
            <person name="Drew J.C."/>
            <person name="Edwards S.V."/>
            <person name="Faircloth B.C."/>
            <person name="Fujita M.K."/>
            <person name="Greenwold M.J."/>
            <person name="Hoffmann F.G."/>
            <person name="Howard J.M."/>
            <person name="Iguchi T."/>
            <person name="Janes D.E."/>
            <person name="Khan S.Y."/>
            <person name="Kohno S."/>
            <person name="de Koning A.J."/>
            <person name="Lance S.L."/>
            <person name="McCarthy F.M."/>
            <person name="McCormack J.E."/>
            <person name="Merchant M.E."/>
            <person name="Peterson D.G."/>
            <person name="Pollock D.D."/>
            <person name="Pourmand N."/>
            <person name="Raney B.J."/>
            <person name="Roessler K.A."/>
            <person name="Sanford J.R."/>
            <person name="Sawyer R.H."/>
            <person name="Schmidt C.J."/>
            <person name="Triplett E.W."/>
            <person name="Tuberville T.D."/>
            <person name="Venegas-Anaya M."/>
            <person name="Howard J.T."/>
            <person name="Jarvis E.D."/>
            <person name="Guillette L.J.Jr."/>
            <person name="Glenn T.C."/>
            <person name="Green R.E."/>
            <person name="Ray D.A."/>
        </authorList>
    </citation>
    <scope>NUCLEOTIDE SEQUENCE [LARGE SCALE GENOMIC DNA]</scope>
    <source>
        <strain evidence="7">KSC_2009_1</strain>
    </source>
</reference>
<dbReference type="ESTHER" id="allmi-a0a151nb40">
    <property type="family name" value="Arylacetamide_deacetylase"/>
</dbReference>
<feature type="domain" description="Alpha/beta hydrolase fold-3" evidence="6">
    <location>
        <begin position="351"/>
        <end position="412"/>
    </location>
</feature>
<evidence type="ECO:0000313" key="7">
    <source>
        <dbReference type="EMBL" id="KYO33977.1"/>
    </source>
</evidence>
<keyword evidence="2" id="KW-0378">Hydrolase</keyword>